<proteinExistence type="predicted"/>
<dbReference type="VEuPathDB" id="VectorBase:RPRC006157"/>
<dbReference type="InterPro" id="IPR013087">
    <property type="entry name" value="Znf_C2H2_type"/>
</dbReference>
<dbReference type="InterPro" id="IPR036236">
    <property type="entry name" value="Znf_C2H2_sf"/>
</dbReference>
<dbReference type="GO" id="GO:0008270">
    <property type="term" value="F:zinc ion binding"/>
    <property type="evidence" value="ECO:0007669"/>
    <property type="project" value="UniProtKB-KW"/>
</dbReference>
<dbReference type="Pfam" id="PF00096">
    <property type="entry name" value="zf-C2H2"/>
    <property type="match status" value="4"/>
</dbReference>
<dbReference type="Proteomes" id="UP000015103">
    <property type="component" value="Unassembled WGS sequence"/>
</dbReference>
<feature type="domain" description="C2H2-type" evidence="5">
    <location>
        <begin position="45"/>
        <end position="72"/>
    </location>
</feature>
<dbReference type="EnsemblMetazoa" id="RPRC006157-RA">
    <property type="protein sequence ID" value="RPRC006157-PA"/>
    <property type="gene ID" value="RPRC006157"/>
</dbReference>
<accession>T1HQ33</accession>
<dbReference type="SMART" id="SM00355">
    <property type="entry name" value="ZnF_C2H2"/>
    <property type="match status" value="8"/>
</dbReference>
<dbReference type="GO" id="GO:0010468">
    <property type="term" value="P:regulation of gene expression"/>
    <property type="evidence" value="ECO:0007669"/>
    <property type="project" value="TreeGrafter"/>
</dbReference>
<dbReference type="AlphaFoldDB" id="T1HQ33"/>
<feature type="domain" description="C2H2-type" evidence="5">
    <location>
        <begin position="159"/>
        <end position="186"/>
    </location>
</feature>
<dbReference type="Pfam" id="PF13909">
    <property type="entry name" value="zf-H2C2_5"/>
    <property type="match status" value="1"/>
</dbReference>
<evidence type="ECO:0000256" key="2">
    <source>
        <dbReference type="ARBA" id="ARBA00022737"/>
    </source>
</evidence>
<evidence type="ECO:0000313" key="6">
    <source>
        <dbReference type="EnsemblMetazoa" id="RPRC006157-PA"/>
    </source>
</evidence>
<dbReference type="SUPFAM" id="SSF57667">
    <property type="entry name" value="beta-beta-alpha zinc fingers"/>
    <property type="match status" value="2"/>
</dbReference>
<dbReference type="eggNOG" id="KOG1721">
    <property type="taxonomic scope" value="Eukaryota"/>
</dbReference>
<evidence type="ECO:0000256" key="3">
    <source>
        <dbReference type="ARBA" id="ARBA00022771"/>
    </source>
</evidence>
<evidence type="ECO:0000256" key="4">
    <source>
        <dbReference type="ARBA" id="ARBA00022833"/>
    </source>
</evidence>
<reference evidence="6" key="1">
    <citation type="submission" date="2015-05" db="UniProtKB">
        <authorList>
            <consortium name="EnsemblMetazoa"/>
        </authorList>
    </citation>
    <scope>IDENTIFICATION</scope>
</reference>
<feature type="domain" description="C2H2-type" evidence="5">
    <location>
        <begin position="249"/>
        <end position="276"/>
    </location>
</feature>
<evidence type="ECO:0000256" key="1">
    <source>
        <dbReference type="ARBA" id="ARBA00022723"/>
    </source>
</evidence>
<evidence type="ECO:0000313" key="7">
    <source>
        <dbReference type="Proteomes" id="UP000015103"/>
    </source>
</evidence>
<dbReference type="InterPro" id="IPR050688">
    <property type="entry name" value="Zinc_finger/UBP_domain"/>
</dbReference>
<dbReference type="GO" id="GO:0005634">
    <property type="term" value="C:nucleus"/>
    <property type="evidence" value="ECO:0007669"/>
    <property type="project" value="TreeGrafter"/>
</dbReference>
<dbReference type="PANTHER" id="PTHR24403">
    <property type="entry name" value="ZINC FINGER PROTEIN"/>
    <property type="match status" value="1"/>
</dbReference>
<feature type="domain" description="C2H2-type" evidence="5">
    <location>
        <begin position="318"/>
        <end position="346"/>
    </location>
</feature>
<dbReference type="InParanoid" id="T1HQ33"/>
<dbReference type="OMA" id="DICLHEI"/>
<keyword evidence="1" id="KW-0479">Metal-binding</keyword>
<feature type="domain" description="C2H2-type" evidence="5">
    <location>
        <begin position="204"/>
        <end position="231"/>
    </location>
</feature>
<dbReference type="EMBL" id="ACPB03013609">
    <property type="status" value="NOT_ANNOTATED_CDS"/>
    <property type="molecule type" value="Genomic_DNA"/>
</dbReference>
<protein>
    <recommendedName>
        <fullName evidence="5">C2H2-type domain-containing protein</fullName>
    </recommendedName>
</protein>
<keyword evidence="4" id="KW-0862">Zinc</keyword>
<dbReference type="PANTHER" id="PTHR24403:SF67">
    <property type="entry name" value="FI01116P-RELATED"/>
    <property type="match status" value="1"/>
</dbReference>
<feature type="domain" description="C2H2-type" evidence="5">
    <location>
        <begin position="114"/>
        <end position="141"/>
    </location>
</feature>
<dbReference type="STRING" id="13249.T1HQ33"/>
<organism evidence="6 7">
    <name type="scientific">Rhodnius prolixus</name>
    <name type="common">Triatomid bug</name>
    <dbReference type="NCBI Taxonomy" id="13249"/>
    <lineage>
        <taxon>Eukaryota</taxon>
        <taxon>Metazoa</taxon>
        <taxon>Ecdysozoa</taxon>
        <taxon>Arthropoda</taxon>
        <taxon>Hexapoda</taxon>
        <taxon>Insecta</taxon>
        <taxon>Pterygota</taxon>
        <taxon>Neoptera</taxon>
        <taxon>Paraneoptera</taxon>
        <taxon>Hemiptera</taxon>
        <taxon>Heteroptera</taxon>
        <taxon>Panheteroptera</taxon>
        <taxon>Cimicomorpha</taxon>
        <taxon>Reduviidae</taxon>
        <taxon>Triatominae</taxon>
        <taxon>Rhodnius</taxon>
    </lineage>
</organism>
<keyword evidence="3" id="KW-0863">Zinc-finger</keyword>
<keyword evidence="7" id="KW-1185">Reference proteome</keyword>
<sequence length="354" mass="40855">MTIDVDVPEKRKYLNDICLHEIILRLILASIGKISNCKQKKKSRHYCVDCGKSYKNKSGLLQHRKYECGKEPQFSCPFCDYKVKLRCNLLKHIGIKHESMAKDYYQTFQKRVRHACQGCNKSYKYKEGLYLHQRYECGKDPQFQCPYCAHRAKHKGNVFNCLKCGKNYLSSGGLRNHLAFECGKAPQFKCRFCPYEAKIKGGNYDCEKCGKRYRSKTALNNHVRCECGKEPQYKCRYCPYQAKLKGCNYDCHICGKRYSSQGALYNHVKFVCGTTKCSSCNCNGCGRRYVCDGCGKSYASACGLKTHTKWECGKEPNFNCPHCSYKTKRKGSLKRHMLTLHNPMKFVETTTTEE</sequence>
<keyword evidence="2" id="KW-0677">Repeat</keyword>
<feature type="domain" description="C2H2-type" evidence="5">
    <location>
        <begin position="289"/>
        <end position="316"/>
    </location>
</feature>
<evidence type="ECO:0000259" key="5">
    <source>
        <dbReference type="PROSITE" id="PS50157"/>
    </source>
</evidence>
<name>T1HQ33_RHOPR</name>
<dbReference type="Gene3D" id="3.30.160.60">
    <property type="entry name" value="Classic Zinc Finger"/>
    <property type="match status" value="3"/>
</dbReference>
<dbReference type="PROSITE" id="PS50157">
    <property type="entry name" value="ZINC_FINGER_C2H2_2"/>
    <property type="match status" value="7"/>
</dbReference>
<dbReference type="HOGENOM" id="CLU_897760_0_0_1"/>